<dbReference type="RefSeq" id="WP_314509214.1">
    <property type="nucleotide sequence ID" value="NZ_JASJOU010000001.1"/>
</dbReference>
<dbReference type="Gene3D" id="3.40.50.300">
    <property type="entry name" value="P-loop containing nucleotide triphosphate hydrolases"/>
    <property type="match status" value="1"/>
</dbReference>
<gene>
    <name evidence="1" type="ORF">QNI22_03405</name>
</gene>
<dbReference type="AlphaFoldDB" id="A0AAE3R2H7"/>
<evidence type="ECO:0000313" key="1">
    <source>
        <dbReference type="EMBL" id="MDJ1499673.1"/>
    </source>
</evidence>
<sequence>MDNTEMRKVVIVGCGGAGKSTLARQLGQIIQIPIIHLDAEFWQSDCKMLSREEEAQRLTHILIKDQWIIDGNYSSTMAVRFQVADTIIFLEFSTILCLWRVIKRFFHYWGSTWPDMAEGCPEKLDWEFLMLILYYKYTNRPKVIKHITEFAIHCRVLVFHKHKQVRQFLAALAK</sequence>
<organism evidence="1 2">
    <name type="scientific">Xanthocytophaga agilis</name>
    <dbReference type="NCBI Taxonomy" id="3048010"/>
    <lineage>
        <taxon>Bacteria</taxon>
        <taxon>Pseudomonadati</taxon>
        <taxon>Bacteroidota</taxon>
        <taxon>Cytophagia</taxon>
        <taxon>Cytophagales</taxon>
        <taxon>Rhodocytophagaceae</taxon>
        <taxon>Xanthocytophaga</taxon>
    </lineage>
</organism>
<dbReference type="PANTHER" id="PTHR37816">
    <property type="entry name" value="YALI0E33011P"/>
    <property type="match status" value="1"/>
</dbReference>
<dbReference type="InterPro" id="IPR027417">
    <property type="entry name" value="P-loop_NTPase"/>
</dbReference>
<proteinExistence type="predicted"/>
<name>A0AAE3R2H7_9BACT</name>
<dbReference type="SUPFAM" id="SSF52540">
    <property type="entry name" value="P-loop containing nucleoside triphosphate hydrolases"/>
    <property type="match status" value="1"/>
</dbReference>
<dbReference type="Proteomes" id="UP001232063">
    <property type="component" value="Unassembled WGS sequence"/>
</dbReference>
<dbReference type="EMBL" id="JASJOU010000001">
    <property type="protein sequence ID" value="MDJ1499673.1"/>
    <property type="molecule type" value="Genomic_DNA"/>
</dbReference>
<comment type="caution">
    <text evidence="1">The sequence shown here is derived from an EMBL/GenBank/DDBJ whole genome shotgun (WGS) entry which is preliminary data.</text>
</comment>
<keyword evidence="2" id="KW-1185">Reference proteome</keyword>
<accession>A0AAE3R2H7</accession>
<evidence type="ECO:0000313" key="2">
    <source>
        <dbReference type="Proteomes" id="UP001232063"/>
    </source>
</evidence>
<dbReference type="PANTHER" id="PTHR37816:SF3">
    <property type="entry name" value="MODULATES DNA TOPOLOGY"/>
    <property type="match status" value="1"/>
</dbReference>
<protein>
    <submittedName>
        <fullName evidence="1">AAA family ATPase</fullName>
    </submittedName>
</protein>
<reference evidence="1" key="1">
    <citation type="submission" date="2023-05" db="EMBL/GenBank/DDBJ databases">
        <authorList>
            <person name="Zhang X."/>
        </authorList>
    </citation>
    <scope>NUCLEOTIDE SEQUENCE</scope>
    <source>
        <strain evidence="1">BD1B2-1</strain>
    </source>
</reference>
<dbReference type="InterPro" id="IPR052922">
    <property type="entry name" value="Cytidylate_Kinase-2"/>
</dbReference>